<dbReference type="AlphaFoldDB" id="X6NMG8"/>
<dbReference type="PANTHER" id="PTHR43380:SF1">
    <property type="entry name" value="2-OXOISOVALERATE DEHYDROGENASE SUBUNIT ALPHA, MITOCHONDRIAL"/>
    <property type="match status" value="1"/>
</dbReference>
<dbReference type="Gene3D" id="3.40.50.970">
    <property type="match status" value="1"/>
</dbReference>
<dbReference type="GO" id="GO:0003863">
    <property type="term" value="F:branched-chain 2-oxo acid dehydrogenase activity"/>
    <property type="evidence" value="ECO:0007669"/>
    <property type="project" value="UniProtKB-EC"/>
</dbReference>
<feature type="domain" description="Dehydrogenase E1 component" evidence="3">
    <location>
        <begin position="20"/>
        <end position="226"/>
    </location>
</feature>
<dbReference type="GO" id="GO:0009083">
    <property type="term" value="P:branched-chain amino acid catabolic process"/>
    <property type="evidence" value="ECO:0007669"/>
    <property type="project" value="TreeGrafter"/>
</dbReference>
<comment type="function">
    <text evidence="2">The branched-chain alpha-keto dehydrogenase complex catalyzes the overall conversion of alpha-keto acids to acyl-CoA and CO(2). It contains multiple copies of three enzymatic components: branched-chain alpha-keto acid decarboxylase (E1), lipoamide acyltransferase (E2) and lipoamide dehydrogenase (E3).</text>
</comment>
<keyword evidence="2" id="KW-0786">Thiamine pyrophosphate</keyword>
<protein>
    <recommendedName>
        <fullName evidence="2">2-oxoisovalerate dehydrogenase subunit alpha</fullName>
        <ecNumber evidence="2">1.2.4.4</ecNumber>
    </recommendedName>
    <alternativeName>
        <fullName evidence="2">Branched-chain alpha-keto acid dehydrogenase E1 component alpha chain</fullName>
    </alternativeName>
</protein>
<comment type="caution">
    <text evidence="4">The sequence shown here is derived from an EMBL/GenBank/DDBJ whole genome shotgun (WGS) entry which is preliminary data.</text>
</comment>
<comment type="cofactor">
    <cofactor evidence="2">
        <name>thiamine diphosphate</name>
        <dbReference type="ChEBI" id="CHEBI:58937"/>
    </cofactor>
</comment>
<sequence>MKERSWQGKTNASALWMQRLEHGHHFFTFIDTNATSEAAGTGYALKRSKKKAVCVCYFGDGAASEGDAHAAFNFSATTESPVIWFCRNNGFAISTPTQDQYRGDGIVARASGYGMLGIRVDGNDVFAVYEVSKSARKMAIEQSRPVLIEAMTYRGSHHSTSDDASRYREKAQQDWWNDIGNPIKRLRNFLTLNGLWDEQKEKDLHARLKAEIDATAKKGESCPKAHWKYLFEDVYDTLPPNLIKYVYYFSFFSIAFLCMLKQLK</sequence>
<gene>
    <name evidence="4" type="ORF">RFI_10538</name>
</gene>
<evidence type="ECO:0000259" key="3">
    <source>
        <dbReference type="Pfam" id="PF00676"/>
    </source>
</evidence>
<evidence type="ECO:0000313" key="4">
    <source>
        <dbReference type="EMBL" id="ETO26597.1"/>
    </source>
</evidence>
<organism evidence="4 5">
    <name type="scientific">Reticulomyxa filosa</name>
    <dbReference type="NCBI Taxonomy" id="46433"/>
    <lineage>
        <taxon>Eukaryota</taxon>
        <taxon>Sar</taxon>
        <taxon>Rhizaria</taxon>
        <taxon>Retaria</taxon>
        <taxon>Foraminifera</taxon>
        <taxon>Monothalamids</taxon>
        <taxon>Reticulomyxidae</taxon>
        <taxon>Reticulomyxa</taxon>
    </lineage>
</organism>
<dbReference type="OrthoDB" id="3845at2759"/>
<dbReference type="EMBL" id="ASPP01007751">
    <property type="protein sequence ID" value="ETO26597.1"/>
    <property type="molecule type" value="Genomic_DNA"/>
</dbReference>
<comment type="catalytic activity">
    <reaction evidence="2">
        <text>N(6)-[(R)-lipoyl]-L-lysyl-[protein] + 3-methyl-2-oxobutanoate + H(+) = N(6)-[(R)-S(8)-2-methylpropanoyldihydrolipoyl]-L-lysyl-[protein] + CO2</text>
        <dbReference type="Rhea" id="RHEA:13457"/>
        <dbReference type="Rhea" id="RHEA-COMP:10474"/>
        <dbReference type="Rhea" id="RHEA-COMP:10497"/>
        <dbReference type="ChEBI" id="CHEBI:11851"/>
        <dbReference type="ChEBI" id="CHEBI:15378"/>
        <dbReference type="ChEBI" id="CHEBI:16526"/>
        <dbReference type="ChEBI" id="CHEBI:83099"/>
        <dbReference type="ChEBI" id="CHEBI:83142"/>
        <dbReference type="EC" id="1.2.4.4"/>
    </reaction>
</comment>
<accession>X6NMG8</accession>
<dbReference type="InterPro" id="IPR029061">
    <property type="entry name" value="THDP-binding"/>
</dbReference>
<keyword evidence="1 2" id="KW-0560">Oxidoreductase</keyword>
<dbReference type="EC" id="1.2.4.4" evidence="2"/>
<evidence type="ECO:0000256" key="1">
    <source>
        <dbReference type="ARBA" id="ARBA00023002"/>
    </source>
</evidence>
<keyword evidence="5" id="KW-1185">Reference proteome</keyword>
<evidence type="ECO:0000313" key="5">
    <source>
        <dbReference type="Proteomes" id="UP000023152"/>
    </source>
</evidence>
<dbReference type="OMA" id="RNWLNQN"/>
<dbReference type="SUPFAM" id="SSF52518">
    <property type="entry name" value="Thiamin diphosphate-binding fold (THDP-binding)"/>
    <property type="match status" value="1"/>
</dbReference>
<dbReference type="InterPro" id="IPR001017">
    <property type="entry name" value="DH_E1"/>
</dbReference>
<dbReference type="Proteomes" id="UP000023152">
    <property type="component" value="Unassembled WGS sequence"/>
</dbReference>
<dbReference type="Pfam" id="PF00676">
    <property type="entry name" value="E1_dh"/>
    <property type="match status" value="1"/>
</dbReference>
<reference evidence="4 5" key="1">
    <citation type="journal article" date="2013" name="Curr. Biol.">
        <title>The Genome of the Foraminiferan Reticulomyxa filosa.</title>
        <authorList>
            <person name="Glockner G."/>
            <person name="Hulsmann N."/>
            <person name="Schleicher M."/>
            <person name="Noegel A.A."/>
            <person name="Eichinger L."/>
            <person name="Gallinger C."/>
            <person name="Pawlowski J."/>
            <person name="Sierra R."/>
            <person name="Euteneuer U."/>
            <person name="Pillet L."/>
            <person name="Moustafa A."/>
            <person name="Platzer M."/>
            <person name="Groth M."/>
            <person name="Szafranski K."/>
            <person name="Schliwa M."/>
        </authorList>
    </citation>
    <scope>NUCLEOTIDE SEQUENCE [LARGE SCALE GENOMIC DNA]</scope>
</reference>
<name>X6NMG8_RETFI</name>
<evidence type="ECO:0000256" key="2">
    <source>
        <dbReference type="RuleBase" id="RU365014"/>
    </source>
</evidence>
<dbReference type="CDD" id="cd02000">
    <property type="entry name" value="TPP_E1_PDC_ADC_BCADC"/>
    <property type="match status" value="1"/>
</dbReference>
<comment type="similarity">
    <text evidence="2">Belongs to the BCKDHA family.</text>
</comment>
<dbReference type="PANTHER" id="PTHR43380">
    <property type="entry name" value="2-OXOISOVALERATE DEHYDROGENASE SUBUNIT ALPHA, MITOCHONDRIAL"/>
    <property type="match status" value="1"/>
</dbReference>
<proteinExistence type="inferred from homology"/>
<dbReference type="InterPro" id="IPR050771">
    <property type="entry name" value="Alpha-ketoacid_DH_E1_comp"/>
</dbReference>